<sequence length="438" mass="46530">MTPSRPGHRDPDAVVAEIAHRVRAWSGELPSATGPGLAEGHCGTALLFSELGKDRPVLRHTVHTLLTAQARAGFGTGGHGLLSGLTGLGFVSKHAARTPTEYATLRHQVDASVRATFDSVLTAERLRIANGAAPAQRSHFDAVFGAAGLGRYFLAEPGRDPRAVREILGYLVALTDPVQTPSGLLPGWLAPPWPGQGDPDEHEDRLLDLGLAHGAAGPLALMALCWTQDIRVPGQDAAMRRCARWLLSWHHDDGQGGGWWPRLVSARQEQARPRPRAGAPMAAWCYGTPGVARALQLAGDALGEEEWVACARNSMTALLRSPDALAGVEEPGLCHGLAGIMQITGRMATDLDDPWLAARADELADRLCARFDPKTAFGFPTRALTPQRPDPLDTPTFLEGAAGVALALHDRTRTSDSQSAVADGESASLPWDAALLLS</sequence>
<reference evidence="1 2" key="1">
    <citation type="submission" date="2020-04" db="EMBL/GenBank/DDBJ databases">
        <title>Phylogenetic Diversity and Antibacterial Activity against Ralstonia solanacearum of Endophytic Actinomycete Isolated from Moss.</title>
        <authorList>
            <person name="Zhuang X."/>
        </authorList>
    </citation>
    <scope>NUCLEOTIDE SEQUENCE [LARGE SCALE GENOMIC DNA]</scope>
    <source>
        <strain evidence="1 2">LD120</strain>
    </source>
</reference>
<dbReference type="InterPro" id="IPR007822">
    <property type="entry name" value="LANC-like"/>
</dbReference>
<proteinExistence type="predicted"/>
<protein>
    <submittedName>
        <fullName evidence="1">Lanthionine synthetase C family protein</fullName>
    </submittedName>
</protein>
<evidence type="ECO:0000313" key="1">
    <source>
        <dbReference type="EMBL" id="NKI42862.1"/>
    </source>
</evidence>
<accession>A0ABX1H498</accession>
<dbReference type="Pfam" id="PF05147">
    <property type="entry name" value="LANC_like"/>
    <property type="match status" value="1"/>
</dbReference>
<dbReference type="InterPro" id="IPR033889">
    <property type="entry name" value="LanC"/>
</dbReference>
<gene>
    <name evidence="1" type="ORF">HFV08_16785</name>
</gene>
<name>A0ABX1H498_9ACTN</name>
<dbReference type="PRINTS" id="PR01950">
    <property type="entry name" value="LANCSUPER"/>
</dbReference>
<organism evidence="1 2">
    <name type="scientific">Streptomyces physcomitrii</name>
    <dbReference type="NCBI Taxonomy" id="2724184"/>
    <lineage>
        <taxon>Bacteria</taxon>
        <taxon>Bacillati</taxon>
        <taxon>Actinomycetota</taxon>
        <taxon>Actinomycetes</taxon>
        <taxon>Kitasatosporales</taxon>
        <taxon>Streptomycetaceae</taxon>
        <taxon>Streptomyces</taxon>
    </lineage>
</organism>
<dbReference type="SUPFAM" id="SSF158745">
    <property type="entry name" value="LanC-like"/>
    <property type="match status" value="1"/>
</dbReference>
<keyword evidence="2" id="KW-1185">Reference proteome</keyword>
<dbReference type="Proteomes" id="UP000772196">
    <property type="component" value="Unassembled WGS sequence"/>
</dbReference>
<dbReference type="RefSeq" id="WP_168540302.1">
    <property type="nucleotide sequence ID" value="NZ_JAAWWP010000009.1"/>
</dbReference>
<dbReference type="Gene3D" id="1.50.10.20">
    <property type="match status" value="1"/>
</dbReference>
<comment type="caution">
    <text evidence="1">The sequence shown here is derived from an EMBL/GenBank/DDBJ whole genome shotgun (WGS) entry which is preliminary data.</text>
</comment>
<dbReference type="PRINTS" id="PR01955">
    <property type="entry name" value="LANCFRANKIA"/>
</dbReference>
<dbReference type="SMART" id="SM01260">
    <property type="entry name" value="LANC_like"/>
    <property type="match status" value="1"/>
</dbReference>
<dbReference type="EMBL" id="JAAWWP010000009">
    <property type="protein sequence ID" value="NKI42862.1"/>
    <property type="molecule type" value="Genomic_DNA"/>
</dbReference>
<dbReference type="CDD" id="cd04793">
    <property type="entry name" value="LanC"/>
    <property type="match status" value="1"/>
</dbReference>
<evidence type="ECO:0000313" key="2">
    <source>
        <dbReference type="Proteomes" id="UP000772196"/>
    </source>
</evidence>